<dbReference type="InterPro" id="IPR011330">
    <property type="entry name" value="Glyco_hydro/deAcase_b/a-brl"/>
</dbReference>
<reference evidence="3" key="2">
    <citation type="submission" date="2021-02" db="EMBL/GenBank/DDBJ databases">
        <title>Infant gut strain persistence is associated with maternal origin, phylogeny, and functional potential including surface adhesion and iron acquisition.</title>
        <authorList>
            <person name="Lou Y.C."/>
        </authorList>
    </citation>
    <scope>NUCLEOTIDE SEQUENCE</scope>
    <source>
        <strain evidence="3">L3_108_103G1_dasL3_108_103G1_concoct_2</strain>
    </source>
</reference>
<dbReference type="AlphaFoldDB" id="A0A415P8R4"/>
<dbReference type="PROSITE" id="PS51677">
    <property type="entry name" value="NODB"/>
    <property type="match status" value="1"/>
</dbReference>
<dbReference type="Gene3D" id="3.20.20.370">
    <property type="entry name" value="Glycoside hydrolase/deacetylase"/>
    <property type="match status" value="1"/>
</dbReference>
<dbReference type="SUPFAM" id="SSF88713">
    <property type="entry name" value="Glycoside hydrolase/deacetylase"/>
    <property type="match status" value="1"/>
</dbReference>
<sequence length="436" mass="50625">MSKRCKIIVNSIIVFVLLLIVGIIVKFVFFSGSFTPLLKLNGDKQMVIDVHQEFEDPFVKARYHLKDISDEVEVLGQVDCEKIGTYQLVYRLKEHDKEVVREVKVVDRTAPKLMLKGASHVRVFLGGKYQESGYAASDDVDGDLSDEVRVESHVNMNKKGIYKIHYYVKDHSGNGSKRTRSVEVCEDPTSLKLHYNYDTYDNTMEEWWFHKSEKHERNKGAKSAAYLKKFDTYYQGPDEKVIYLTFDEGGNEVTYSKEIAEILKKHDVQATYFFTLNYLRDEADFVKELVANGNLIGNHTWHHYDMTTLANAHSVDKFVKEITETEKMYMEITGEEMPKIFRFPRGGGSERTMKMVQDLGYRNYYWSHAFYDYGDDVSKEEALRTMMEHYHNGAIYLLHPSNRGNYEAIESFIVAMKDLGYRFETLDAIGKDSQEP</sequence>
<dbReference type="RefSeq" id="WP_022420372.1">
    <property type="nucleotide sequence ID" value="NZ_CAUFDR010000034.1"/>
</dbReference>
<dbReference type="InterPro" id="IPR032179">
    <property type="entry name" value="Cry22Aa_Ig-like"/>
</dbReference>
<evidence type="ECO:0000259" key="2">
    <source>
        <dbReference type="PROSITE" id="PS51677"/>
    </source>
</evidence>
<dbReference type="PANTHER" id="PTHR10587:SF78">
    <property type="entry name" value="PEPTIDOGLYCAN-N-ACETYLMURAMIC ACID DEACETYLASE PDAA"/>
    <property type="match status" value="1"/>
</dbReference>
<dbReference type="Pfam" id="PF16403">
    <property type="entry name" value="Bact_surface_Ig-like"/>
    <property type="match status" value="2"/>
</dbReference>
<dbReference type="OrthoDB" id="9812065at2"/>
<feature type="domain" description="NodB homology" evidence="2">
    <location>
        <begin position="240"/>
        <end position="424"/>
    </location>
</feature>
<evidence type="ECO:0000313" key="5">
    <source>
        <dbReference type="Proteomes" id="UP000284868"/>
    </source>
</evidence>
<dbReference type="PANTHER" id="PTHR10587">
    <property type="entry name" value="GLYCOSYL TRANSFERASE-RELATED"/>
    <property type="match status" value="1"/>
</dbReference>
<dbReference type="InterPro" id="IPR002509">
    <property type="entry name" value="NODB_dom"/>
</dbReference>
<dbReference type="GO" id="GO:0016020">
    <property type="term" value="C:membrane"/>
    <property type="evidence" value="ECO:0007669"/>
    <property type="project" value="TreeGrafter"/>
</dbReference>
<evidence type="ECO:0000256" key="1">
    <source>
        <dbReference type="SAM" id="Phobius"/>
    </source>
</evidence>
<dbReference type="Gene3D" id="2.60.40.10">
    <property type="entry name" value="Immunoglobulins"/>
    <property type="match status" value="2"/>
</dbReference>
<accession>A0A415P8R4</accession>
<dbReference type="Proteomes" id="UP000753219">
    <property type="component" value="Unassembled WGS sequence"/>
</dbReference>
<keyword evidence="1" id="KW-1133">Transmembrane helix</keyword>
<proteinExistence type="predicted"/>
<dbReference type="InterPro" id="IPR013783">
    <property type="entry name" value="Ig-like_fold"/>
</dbReference>
<comment type="caution">
    <text evidence="4">The sequence shown here is derived from an EMBL/GenBank/DDBJ whole genome shotgun (WGS) entry which is preliminary data.</text>
</comment>
<organism evidence="4 5">
    <name type="scientific">Amedibacillus dolichus</name>
    <dbReference type="NCBI Taxonomy" id="31971"/>
    <lineage>
        <taxon>Bacteria</taxon>
        <taxon>Bacillati</taxon>
        <taxon>Bacillota</taxon>
        <taxon>Erysipelotrichia</taxon>
        <taxon>Erysipelotrichales</taxon>
        <taxon>Erysipelotrichaceae</taxon>
        <taxon>Amedibacillus</taxon>
    </lineage>
</organism>
<evidence type="ECO:0000313" key="3">
    <source>
        <dbReference type="EMBL" id="MBS4884273.1"/>
    </source>
</evidence>
<keyword evidence="5" id="KW-1185">Reference proteome</keyword>
<dbReference type="InterPro" id="IPR050248">
    <property type="entry name" value="Polysacc_deacetylase_ArnD"/>
</dbReference>
<dbReference type="GO" id="GO:0016810">
    <property type="term" value="F:hydrolase activity, acting on carbon-nitrogen (but not peptide) bonds"/>
    <property type="evidence" value="ECO:0007669"/>
    <property type="project" value="InterPro"/>
</dbReference>
<dbReference type="EMBL" id="JAGZMZ010000012">
    <property type="protein sequence ID" value="MBS4884273.1"/>
    <property type="molecule type" value="Genomic_DNA"/>
</dbReference>
<keyword evidence="1" id="KW-0472">Membrane</keyword>
<reference evidence="4 5" key="1">
    <citation type="submission" date="2018-08" db="EMBL/GenBank/DDBJ databases">
        <title>A genome reference for cultivated species of the human gut microbiota.</title>
        <authorList>
            <person name="Zou Y."/>
            <person name="Xue W."/>
            <person name="Luo G."/>
        </authorList>
    </citation>
    <scope>NUCLEOTIDE SEQUENCE [LARGE SCALE GENOMIC DNA]</scope>
    <source>
        <strain evidence="4 5">AF35-6BH</strain>
    </source>
</reference>
<evidence type="ECO:0000313" key="4">
    <source>
        <dbReference type="EMBL" id="RHM09067.1"/>
    </source>
</evidence>
<dbReference type="Proteomes" id="UP000284868">
    <property type="component" value="Unassembled WGS sequence"/>
</dbReference>
<dbReference type="EMBL" id="QRPK01000041">
    <property type="protein sequence ID" value="RHM09067.1"/>
    <property type="molecule type" value="Genomic_DNA"/>
</dbReference>
<dbReference type="GO" id="GO:0005975">
    <property type="term" value="P:carbohydrate metabolic process"/>
    <property type="evidence" value="ECO:0007669"/>
    <property type="project" value="InterPro"/>
</dbReference>
<dbReference type="Pfam" id="PF01522">
    <property type="entry name" value="Polysacc_deac_1"/>
    <property type="match status" value="1"/>
</dbReference>
<keyword evidence="1" id="KW-0812">Transmembrane</keyword>
<gene>
    <name evidence="4" type="ORF">DWZ83_07650</name>
    <name evidence="3" type="ORF">KHZ85_05850</name>
</gene>
<feature type="transmembrane region" description="Helical" evidence="1">
    <location>
        <begin position="7"/>
        <end position="29"/>
    </location>
</feature>
<name>A0A415P8R4_9FIRM</name>
<protein>
    <submittedName>
        <fullName evidence="4">DUF5011 domain-containing protein</fullName>
    </submittedName>
</protein>